<proteinExistence type="predicted"/>
<sequence length="106" mass="12008">MNAKFLICPQINNNFTHLINTDNDDTMNDSSDHLSEGITEYDYCPIEQVTIRMKILWSKEDIIINDDQTIQPSSSLSAATTTIESSSSECDLDYYSIMANRKTCSK</sequence>
<protein>
    <submittedName>
        <fullName evidence="1">Uncharacterized protein</fullName>
    </submittedName>
</protein>
<name>A0A3P8L1F0_9TREM</name>
<gene>
    <name evidence="1" type="ORF">SMTD_LOCUS22974</name>
</gene>
<reference evidence="1 2" key="1">
    <citation type="submission" date="2018-11" db="EMBL/GenBank/DDBJ databases">
        <authorList>
            <consortium name="Pathogen Informatics"/>
        </authorList>
    </citation>
    <scope>NUCLEOTIDE SEQUENCE [LARGE SCALE GENOMIC DNA]</scope>
    <source>
        <strain>Denwood</strain>
        <strain evidence="2">Zambia</strain>
    </source>
</reference>
<keyword evidence="2" id="KW-1185">Reference proteome</keyword>
<evidence type="ECO:0000313" key="1">
    <source>
        <dbReference type="EMBL" id="VDP89423.1"/>
    </source>
</evidence>
<dbReference type="AlphaFoldDB" id="A0A3P8L1F0"/>
<dbReference type="EMBL" id="UZAL01057216">
    <property type="protein sequence ID" value="VDP89423.1"/>
    <property type="molecule type" value="Genomic_DNA"/>
</dbReference>
<dbReference type="Proteomes" id="UP000269396">
    <property type="component" value="Unassembled WGS sequence"/>
</dbReference>
<accession>A0A3P8L1F0</accession>
<organism evidence="1 2">
    <name type="scientific">Schistosoma mattheei</name>
    <dbReference type="NCBI Taxonomy" id="31246"/>
    <lineage>
        <taxon>Eukaryota</taxon>
        <taxon>Metazoa</taxon>
        <taxon>Spiralia</taxon>
        <taxon>Lophotrochozoa</taxon>
        <taxon>Platyhelminthes</taxon>
        <taxon>Trematoda</taxon>
        <taxon>Digenea</taxon>
        <taxon>Strigeidida</taxon>
        <taxon>Schistosomatoidea</taxon>
        <taxon>Schistosomatidae</taxon>
        <taxon>Schistosoma</taxon>
    </lineage>
</organism>
<evidence type="ECO:0000313" key="2">
    <source>
        <dbReference type="Proteomes" id="UP000269396"/>
    </source>
</evidence>